<organism evidence="1">
    <name type="scientific">marine sediment metagenome</name>
    <dbReference type="NCBI Taxonomy" id="412755"/>
    <lineage>
        <taxon>unclassified sequences</taxon>
        <taxon>metagenomes</taxon>
        <taxon>ecological metagenomes</taxon>
    </lineage>
</organism>
<dbReference type="AlphaFoldDB" id="A0A0F9S797"/>
<proteinExistence type="predicted"/>
<sequence>MVEQESYTCPGCGMTSYSLADVREQYCGNCHMTRMDVEAKGKMPRIISAAEMIADDPHEGPALVTEDRAMREGGKLDAADYSIMASAAHGEGAVTMSRGEILELAEQGIKVFGHLQDLARRRMKKRQARYVRYLRLDGHSWRSIAQLCYNRGWDWVSWAPPSNQIAGMVLCERAAELYGENYRREPWN</sequence>
<dbReference type="EMBL" id="LAZR01000774">
    <property type="protein sequence ID" value="KKN58137.1"/>
    <property type="molecule type" value="Genomic_DNA"/>
</dbReference>
<name>A0A0F9S797_9ZZZZ</name>
<protein>
    <submittedName>
        <fullName evidence="1">Uncharacterized protein</fullName>
    </submittedName>
</protein>
<reference evidence="1" key="1">
    <citation type="journal article" date="2015" name="Nature">
        <title>Complex archaea that bridge the gap between prokaryotes and eukaryotes.</title>
        <authorList>
            <person name="Spang A."/>
            <person name="Saw J.H."/>
            <person name="Jorgensen S.L."/>
            <person name="Zaremba-Niedzwiedzka K."/>
            <person name="Martijn J."/>
            <person name="Lind A.E."/>
            <person name="van Eijk R."/>
            <person name="Schleper C."/>
            <person name="Guy L."/>
            <person name="Ettema T.J."/>
        </authorList>
    </citation>
    <scope>NUCLEOTIDE SEQUENCE</scope>
</reference>
<evidence type="ECO:0000313" key="1">
    <source>
        <dbReference type="EMBL" id="KKN58137.1"/>
    </source>
</evidence>
<comment type="caution">
    <text evidence="1">The sequence shown here is derived from an EMBL/GenBank/DDBJ whole genome shotgun (WGS) entry which is preliminary data.</text>
</comment>
<accession>A0A0F9S797</accession>
<gene>
    <name evidence="1" type="ORF">LCGC14_0554770</name>
</gene>